<proteinExistence type="predicted"/>
<sequence>MGWIRSSFHSLRCFFLCRNVSPEEYKGKCEAGNNKHCCLSNGLLWGLMYAKLHGVPREKAEDKRFDCRVEMRNCTR</sequence>
<organism evidence="1 2">
    <name type="scientific">Brassica carinata</name>
    <name type="common">Ethiopian mustard</name>
    <name type="synonym">Abyssinian cabbage</name>
    <dbReference type="NCBI Taxonomy" id="52824"/>
    <lineage>
        <taxon>Eukaryota</taxon>
        <taxon>Viridiplantae</taxon>
        <taxon>Streptophyta</taxon>
        <taxon>Embryophyta</taxon>
        <taxon>Tracheophyta</taxon>
        <taxon>Spermatophyta</taxon>
        <taxon>Magnoliopsida</taxon>
        <taxon>eudicotyledons</taxon>
        <taxon>Gunneridae</taxon>
        <taxon>Pentapetalae</taxon>
        <taxon>rosids</taxon>
        <taxon>malvids</taxon>
        <taxon>Brassicales</taxon>
        <taxon>Brassicaceae</taxon>
        <taxon>Brassiceae</taxon>
        <taxon>Brassica</taxon>
    </lineage>
</organism>
<name>A0A8X7TMT0_BRACI</name>
<comment type="caution">
    <text evidence="1">The sequence shown here is derived from an EMBL/GenBank/DDBJ whole genome shotgun (WGS) entry which is preliminary data.</text>
</comment>
<accession>A0A8X7TMT0</accession>
<reference evidence="1 2" key="1">
    <citation type="submission" date="2020-02" db="EMBL/GenBank/DDBJ databases">
        <authorList>
            <person name="Ma Q."/>
            <person name="Huang Y."/>
            <person name="Song X."/>
            <person name="Pei D."/>
        </authorList>
    </citation>
    <scope>NUCLEOTIDE SEQUENCE [LARGE SCALE GENOMIC DNA]</scope>
    <source>
        <strain evidence="1">Sxm20200214</strain>
        <tissue evidence="1">Leaf</tissue>
    </source>
</reference>
<dbReference type="EMBL" id="JAAMPC010000017">
    <property type="protein sequence ID" value="KAG2245811.1"/>
    <property type="molecule type" value="Genomic_DNA"/>
</dbReference>
<evidence type="ECO:0000313" key="2">
    <source>
        <dbReference type="Proteomes" id="UP000886595"/>
    </source>
</evidence>
<dbReference type="AlphaFoldDB" id="A0A8X7TMT0"/>
<gene>
    <name evidence="1" type="ORF">Bca52824_085439</name>
</gene>
<protein>
    <submittedName>
        <fullName evidence="1">Uncharacterized protein</fullName>
    </submittedName>
</protein>
<evidence type="ECO:0000313" key="1">
    <source>
        <dbReference type="EMBL" id="KAG2245811.1"/>
    </source>
</evidence>
<dbReference type="Proteomes" id="UP000886595">
    <property type="component" value="Unassembled WGS sequence"/>
</dbReference>
<keyword evidence="2" id="KW-1185">Reference proteome</keyword>